<dbReference type="Gene3D" id="3.40.50.12780">
    <property type="entry name" value="N-terminal domain of ligase-like"/>
    <property type="match status" value="1"/>
</dbReference>
<dbReference type="Gene3D" id="3.30.300.30">
    <property type="match status" value="1"/>
</dbReference>
<dbReference type="Pfam" id="PF00501">
    <property type="entry name" value="AMP-binding"/>
    <property type="match status" value="1"/>
</dbReference>
<evidence type="ECO:0000313" key="4">
    <source>
        <dbReference type="Proteomes" id="UP000219050"/>
    </source>
</evidence>
<dbReference type="PANTHER" id="PTHR43767:SF10">
    <property type="entry name" value="SURFACTIN SYNTHASE SUBUNIT 1"/>
    <property type="match status" value="1"/>
</dbReference>
<dbReference type="InterPro" id="IPR025110">
    <property type="entry name" value="AMP-bd_C"/>
</dbReference>
<dbReference type="Pfam" id="PF13193">
    <property type="entry name" value="AMP-binding_C"/>
    <property type="match status" value="1"/>
</dbReference>
<dbReference type="EMBL" id="CP021404">
    <property type="protein sequence ID" value="ATI41999.1"/>
    <property type="molecule type" value="Genomic_DNA"/>
</dbReference>
<dbReference type="PANTHER" id="PTHR43767">
    <property type="entry name" value="LONG-CHAIN-FATTY-ACID--COA LIGASE"/>
    <property type="match status" value="1"/>
</dbReference>
<dbReference type="InterPro" id="IPR000873">
    <property type="entry name" value="AMP-dep_synth/lig_dom"/>
</dbReference>
<accession>A0A291LZ79</accession>
<evidence type="ECO:0000259" key="1">
    <source>
        <dbReference type="Pfam" id="PF00501"/>
    </source>
</evidence>
<dbReference type="KEGG" id="cmag:CBW24_08270"/>
<reference evidence="3 4" key="1">
    <citation type="submission" date="2017-05" db="EMBL/GenBank/DDBJ databases">
        <title>Comparative genomic and metabolic analysis of manganese-oxidizing mechanisms in Celeribater manganoxidans DY25T: its adaption to the environment of polymetallic nodule.</title>
        <authorList>
            <person name="Wang X."/>
        </authorList>
    </citation>
    <scope>NUCLEOTIDE SEQUENCE [LARGE SCALE GENOMIC DNA]</scope>
    <source>
        <strain evidence="3 4">DY25</strain>
    </source>
</reference>
<dbReference type="InterPro" id="IPR050237">
    <property type="entry name" value="ATP-dep_AMP-bd_enzyme"/>
</dbReference>
<feature type="domain" description="AMP-dependent synthetase/ligase" evidence="1">
    <location>
        <begin position="10"/>
        <end position="347"/>
    </location>
</feature>
<gene>
    <name evidence="3" type="ORF">CBW24_08270</name>
</gene>
<dbReference type="GO" id="GO:0016877">
    <property type="term" value="F:ligase activity, forming carbon-sulfur bonds"/>
    <property type="evidence" value="ECO:0007669"/>
    <property type="project" value="UniProtKB-ARBA"/>
</dbReference>
<protein>
    <recommendedName>
        <fullName evidence="5">Acyl-CoA synthetase (AMP-forming)/AMP-acid ligase II</fullName>
    </recommendedName>
</protein>
<evidence type="ECO:0000313" key="3">
    <source>
        <dbReference type="EMBL" id="ATI41999.1"/>
    </source>
</evidence>
<organism evidence="3 4">
    <name type="scientific">Pacificitalea manganoxidans</name>
    <dbReference type="NCBI Taxonomy" id="1411902"/>
    <lineage>
        <taxon>Bacteria</taxon>
        <taxon>Pseudomonadati</taxon>
        <taxon>Pseudomonadota</taxon>
        <taxon>Alphaproteobacteria</taxon>
        <taxon>Rhodobacterales</taxon>
        <taxon>Paracoccaceae</taxon>
        <taxon>Pacificitalea</taxon>
    </lineage>
</organism>
<keyword evidence="4" id="KW-1185">Reference proteome</keyword>
<dbReference type="Proteomes" id="UP000219050">
    <property type="component" value="Chromosome"/>
</dbReference>
<dbReference type="AlphaFoldDB" id="A0A291LZ79"/>
<evidence type="ECO:0000259" key="2">
    <source>
        <dbReference type="Pfam" id="PF13193"/>
    </source>
</evidence>
<dbReference type="InterPro" id="IPR042099">
    <property type="entry name" value="ANL_N_sf"/>
</dbReference>
<proteinExistence type="predicted"/>
<dbReference type="OrthoDB" id="9803968at2"/>
<sequence length="481" mass="51276">MMTVADIFLAHASQLGDTSALVADGRSLTFRDIGDQAAQTARVLLDLGVRAHDRVGITTRRGADCVVESVALWMIGATVVPLDFRMPAVEMATLVAEFDLTTVLTDRGMGLSGVTECVRDEAWRAKIAAASNLPPEAPADPGLAIISLTSGTTGRPIGIALSHVQFVLRTNQYGRVTAGTGQTFACAGLMSFSAVRNHAFGHLLAGNTVRLYPPLMDASEFIERLQADRVTNTFSVPTMVRNMLAVAAGARAPVLPNLRCLYAGGADMSTEDKLAARRLLTPTFLLCFSSSITGTCSILQGDDLLARPDTDGRILRGIRVEVVDDQDNTVPEGEIGLLRVRSPAMASALIGGKGRAQGDKLKGGWAYTGDLAAVSDNFLSIRGRSGDFIIRGGANVYPSEIEHAIMTLDGVRECAAIGFASAREGQEIAAFVAGDGLTEDRLVRHCRATLSPDKRPRRFLFVDALPRNANGKVLRKELVVQ</sequence>
<feature type="domain" description="AMP-binding enzyme C-terminal" evidence="2">
    <location>
        <begin position="400"/>
        <end position="472"/>
    </location>
</feature>
<dbReference type="InterPro" id="IPR045851">
    <property type="entry name" value="AMP-bd_C_sf"/>
</dbReference>
<name>A0A291LZ79_9RHOB</name>
<dbReference type="SUPFAM" id="SSF56801">
    <property type="entry name" value="Acetyl-CoA synthetase-like"/>
    <property type="match status" value="1"/>
</dbReference>
<dbReference type="RefSeq" id="WP_097373283.1">
    <property type="nucleotide sequence ID" value="NZ_CP021404.1"/>
</dbReference>
<evidence type="ECO:0008006" key="5">
    <source>
        <dbReference type="Google" id="ProtNLM"/>
    </source>
</evidence>